<feature type="signal peptide" evidence="1">
    <location>
        <begin position="1"/>
        <end position="22"/>
    </location>
</feature>
<gene>
    <name evidence="2" type="ORF">PV09_03522</name>
</gene>
<keyword evidence="3" id="KW-1185">Reference proteome</keyword>
<accession>A0A0D1XSC6</accession>
<sequence>MKYAAVLFAGVAAAAYVPNAESSWPATTSSSSVAAGYWPSKSVATSSSSSSPAGYWPSKSVATSSSSSAKPTWTTIECEGPTTFTWGSTTYSATSATSWVLPCEETTTTAAPVKPTYAATWPAVNASTPATTPTWAATTASAVYSSSPLQVTANAAVNNVAGAGAGLAGVFAAVAYLL</sequence>
<reference evidence="2 3" key="1">
    <citation type="submission" date="2015-01" db="EMBL/GenBank/DDBJ databases">
        <title>The Genome Sequence of Ochroconis gallopava CBS43764.</title>
        <authorList>
            <consortium name="The Broad Institute Genomics Platform"/>
            <person name="Cuomo C."/>
            <person name="de Hoog S."/>
            <person name="Gorbushina A."/>
            <person name="Stielow B."/>
            <person name="Teixiera M."/>
            <person name="Abouelleil A."/>
            <person name="Chapman S.B."/>
            <person name="Priest M."/>
            <person name="Young S.K."/>
            <person name="Wortman J."/>
            <person name="Nusbaum C."/>
            <person name="Birren B."/>
        </authorList>
    </citation>
    <scope>NUCLEOTIDE SEQUENCE [LARGE SCALE GENOMIC DNA]</scope>
    <source>
        <strain evidence="2 3">CBS 43764</strain>
    </source>
</reference>
<proteinExistence type="predicted"/>
<dbReference type="RefSeq" id="XP_016215525.1">
    <property type="nucleotide sequence ID" value="XM_016356732.1"/>
</dbReference>
<dbReference type="HOGENOM" id="CLU_1511756_0_0_1"/>
<name>A0A0D1XSC6_9PEZI</name>
<dbReference type="Proteomes" id="UP000053259">
    <property type="component" value="Unassembled WGS sequence"/>
</dbReference>
<dbReference type="AlphaFoldDB" id="A0A0D1XSC6"/>
<organism evidence="2 3">
    <name type="scientific">Verruconis gallopava</name>
    <dbReference type="NCBI Taxonomy" id="253628"/>
    <lineage>
        <taxon>Eukaryota</taxon>
        <taxon>Fungi</taxon>
        <taxon>Dikarya</taxon>
        <taxon>Ascomycota</taxon>
        <taxon>Pezizomycotina</taxon>
        <taxon>Dothideomycetes</taxon>
        <taxon>Pleosporomycetidae</taxon>
        <taxon>Venturiales</taxon>
        <taxon>Sympoventuriaceae</taxon>
        <taxon>Verruconis</taxon>
    </lineage>
</organism>
<protein>
    <recommendedName>
        <fullName evidence="4">Ig-like domain-containing protein</fullName>
    </recommendedName>
</protein>
<dbReference type="EMBL" id="KN847537">
    <property type="protein sequence ID" value="KIW05656.1"/>
    <property type="molecule type" value="Genomic_DNA"/>
</dbReference>
<keyword evidence="1" id="KW-0732">Signal</keyword>
<feature type="chain" id="PRO_5002251493" description="Ig-like domain-containing protein" evidence="1">
    <location>
        <begin position="23"/>
        <end position="178"/>
    </location>
</feature>
<dbReference type="InParanoid" id="A0A0D1XSC6"/>
<dbReference type="VEuPathDB" id="FungiDB:PV09_03522"/>
<evidence type="ECO:0000313" key="2">
    <source>
        <dbReference type="EMBL" id="KIW05656.1"/>
    </source>
</evidence>
<evidence type="ECO:0008006" key="4">
    <source>
        <dbReference type="Google" id="ProtNLM"/>
    </source>
</evidence>
<evidence type="ECO:0000256" key="1">
    <source>
        <dbReference type="SAM" id="SignalP"/>
    </source>
</evidence>
<evidence type="ECO:0000313" key="3">
    <source>
        <dbReference type="Proteomes" id="UP000053259"/>
    </source>
</evidence>
<dbReference type="GeneID" id="27311495"/>